<protein>
    <submittedName>
        <fullName evidence="1">Uncharacterized protein</fullName>
    </submittedName>
</protein>
<keyword evidence="2" id="KW-1185">Reference proteome</keyword>
<organism evidence="1 2">
    <name type="scientific">Linum trigynum</name>
    <dbReference type="NCBI Taxonomy" id="586398"/>
    <lineage>
        <taxon>Eukaryota</taxon>
        <taxon>Viridiplantae</taxon>
        <taxon>Streptophyta</taxon>
        <taxon>Embryophyta</taxon>
        <taxon>Tracheophyta</taxon>
        <taxon>Spermatophyta</taxon>
        <taxon>Magnoliopsida</taxon>
        <taxon>eudicotyledons</taxon>
        <taxon>Gunneridae</taxon>
        <taxon>Pentapetalae</taxon>
        <taxon>rosids</taxon>
        <taxon>fabids</taxon>
        <taxon>Malpighiales</taxon>
        <taxon>Linaceae</taxon>
        <taxon>Linum</taxon>
    </lineage>
</organism>
<gene>
    <name evidence="1" type="ORF">LTRI10_LOCUS12047</name>
</gene>
<proteinExistence type="predicted"/>
<dbReference type="Proteomes" id="UP001497516">
    <property type="component" value="Chromosome 2"/>
</dbReference>
<sequence>MKLSGIAGGTVGLLVALTEKEKKTKPIVSLTTLPPVNQTASAVSEEERQCPHISKFASKGIRVGKLQPCQDLPHQRK</sequence>
<evidence type="ECO:0000313" key="1">
    <source>
        <dbReference type="EMBL" id="CAL1369433.1"/>
    </source>
</evidence>
<dbReference type="EMBL" id="OZ034815">
    <property type="protein sequence ID" value="CAL1369433.1"/>
    <property type="molecule type" value="Genomic_DNA"/>
</dbReference>
<accession>A0AAV2D9V5</accession>
<name>A0AAV2D9V5_9ROSI</name>
<dbReference type="AlphaFoldDB" id="A0AAV2D9V5"/>
<reference evidence="1 2" key="1">
    <citation type="submission" date="2024-04" db="EMBL/GenBank/DDBJ databases">
        <authorList>
            <person name="Fracassetti M."/>
        </authorList>
    </citation>
    <scope>NUCLEOTIDE SEQUENCE [LARGE SCALE GENOMIC DNA]</scope>
</reference>
<evidence type="ECO:0000313" key="2">
    <source>
        <dbReference type="Proteomes" id="UP001497516"/>
    </source>
</evidence>